<feature type="domain" description="HTH tetR-type" evidence="3">
    <location>
        <begin position="31"/>
        <end position="91"/>
    </location>
</feature>
<dbReference type="PANTHER" id="PTHR30055:SF239">
    <property type="entry name" value="TRANSCRIPTIONAL REGULATORY PROTEIN"/>
    <property type="match status" value="1"/>
</dbReference>
<dbReference type="PROSITE" id="PS50977">
    <property type="entry name" value="HTH_TETR_2"/>
    <property type="match status" value="1"/>
</dbReference>
<name>A0ABV7ZNX1_9CORY</name>
<dbReference type="Pfam" id="PF00440">
    <property type="entry name" value="TetR_N"/>
    <property type="match status" value="1"/>
</dbReference>
<sequence length="197" mass="21828">MTSIMNIPEGDAPMSEARELPPTIAAPGQHSPRVQHILDEARSMLRESGWRNVSMRRLAARLDVKAPSLYKHITGKDELYRLLLDETLRNLGAALHEAVDEDPCPRSLLKAYRRAASADPHGYRLISRARVVNMVEPTDLDRWIREPFTRVAGGDEARGLALWAFAHGLVIAELVQESGDTADPVWTAGADAFAREA</sequence>
<dbReference type="SUPFAM" id="SSF46689">
    <property type="entry name" value="Homeodomain-like"/>
    <property type="match status" value="1"/>
</dbReference>
<feature type="DNA-binding region" description="H-T-H motif" evidence="2">
    <location>
        <begin position="54"/>
        <end position="73"/>
    </location>
</feature>
<protein>
    <submittedName>
        <fullName evidence="4">TetR/AcrR family transcriptional regulator</fullName>
    </submittedName>
</protein>
<dbReference type="Proteomes" id="UP001595751">
    <property type="component" value="Unassembled WGS sequence"/>
</dbReference>
<proteinExistence type="predicted"/>
<evidence type="ECO:0000313" key="4">
    <source>
        <dbReference type="EMBL" id="MFC3848947.1"/>
    </source>
</evidence>
<evidence type="ECO:0000256" key="2">
    <source>
        <dbReference type="PROSITE-ProRule" id="PRU00335"/>
    </source>
</evidence>
<reference evidence="5" key="1">
    <citation type="journal article" date="2019" name="Int. J. Syst. Evol. Microbiol.">
        <title>The Global Catalogue of Microorganisms (GCM) 10K type strain sequencing project: providing services to taxonomists for standard genome sequencing and annotation.</title>
        <authorList>
            <consortium name="The Broad Institute Genomics Platform"/>
            <consortium name="The Broad Institute Genome Sequencing Center for Infectious Disease"/>
            <person name="Wu L."/>
            <person name="Ma J."/>
        </authorList>
    </citation>
    <scope>NUCLEOTIDE SEQUENCE [LARGE SCALE GENOMIC DNA]</scope>
    <source>
        <strain evidence="5">CCUG 53252</strain>
    </source>
</reference>
<dbReference type="RefSeq" id="WP_241485322.1">
    <property type="nucleotide sequence ID" value="NZ_CP047211.1"/>
</dbReference>
<keyword evidence="1 2" id="KW-0238">DNA-binding</keyword>
<gene>
    <name evidence="4" type="ORF">ACFORJ_02025</name>
</gene>
<dbReference type="InterPro" id="IPR036271">
    <property type="entry name" value="Tet_transcr_reg_TetR-rel_C_sf"/>
</dbReference>
<comment type="caution">
    <text evidence="4">The sequence shown here is derived from an EMBL/GenBank/DDBJ whole genome shotgun (WGS) entry which is preliminary data.</text>
</comment>
<dbReference type="PANTHER" id="PTHR30055">
    <property type="entry name" value="HTH-TYPE TRANSCRIPTIONAL REGULATOR RUTR"/>
    <property type="match status" value="1"/>
</dbReference>
<evidence type="ECO:0000256" key="1">
    <source>
        <dbReference type="ARBA" id="ARBA00023125"/>
    </source>
</evidence>
<dbReference type="Gene3D" id="1.10.357.10">
    <property type="entry name" value="Tetracycline Repressor, domain 2"/>
    <property type="match status" value="1"/>
</dbReference>
<organism evidence="4 5">
    <name type="scientific">Corynebacterium hansenii</name>
    <dbReference type="NCBI Taxonomy" id="394964"/>
    <lineage>
        <taxon>Bacteria</taxon>
        <taxon>Bacillati</taxon>
        <taxon>Actinomycetota</taxon>
        <taxon>Actinomycetes</taxon>
        <taxon>Mycobacteriales</taxon>
        <taxon>Corynebacteriaceae</taxon>
        <taxon>Corynebacterium</taxon>
    </lineage>
</organism>
<keyword evidence="5" id="KW-1185">Reference proteome</keyword>
<dbReference type="InterPro" id="IPR050109">
    <property type="entry name" value="HTH-type_TetR-like_transc_reg"/>
</dbReference>
<dbReference type="InterPro" id="IPR001647">
    <property type="entry name" value="HTH_TetR"/>
</dbReference>
<dbReference type="PRINTS" id="PR00455">
    <property type="entry name" value="HTHTETR"/>
</dbReference>
<dbReference type="EMBL" id="JBHRZN010000001">
    <property type="protein sequence ID" value="MFC3848947.1"/>
    <property type="molecule type" value="Genomic_DNA"/>
</dbReference>
<evidence type="ECO:0000259" key="3">
    <source>
        <dbReference type="PROSITE" id="PS50977"/>
    </source>
</evidence>
<dbReference type="InterPro" id="IPR009057">
    <property type="entry name" value="Homeodomain-like_sf"/>
</dbReference>
<evidence type="ECO:0000313" key="5">
    <source>
        <dbReference type="Proteomes" id="UP001595751"/>
    </source>
</evidence>
<accession>A0ABV7ZNX1</accession>
<dbReference type="SUPFAM" id="SSF48498">
    <property type="entry name" value="Tetracyclin repressor-like, C-terminal domain"/>
    <property type="match status" value="1"/>
</dbReference>